<dbReference type="AlphaFoldDB" id="E6QKZ2"/>
<accession>E6QKZ2</accession>
<gene>
    <name evidence="1" type="ORF">CARN6_1321</name>
</gene>
<proteinExistence type="predicted"/>
<reference evidence="1" key="1">
    <citation type="submission" date="2009-10" db="EMBL/GenBank/DDBJ databases">
        <title>Diversity of trophic interactions inside an arsenic-rich microbial ecosystem.</title>
        <authorList>
            <person name="Bertin P.N."/>
            <person name="Heinrich-Salmeron A."/>
            <person name="Pelletier E."/>
            <person name="Goulhen-Chollet F."/>
            <person name="Arsene-Ploetze F."/>
            <person name="Gallien S."/>
            <person name="Calteau A."/>
            <person name="Vallenet D."/>
            <person name="Casiot C."/>
            <person name="Chane-Woon-Ming B."/>
            <person name="Giloteaux L."/>
            <person name="Barakat M."/>
            <person name="Bonnefoy V."/>
            <person name="Bruneel O."/>
            <person name="Chandler M."/>
            <person name="Cleiss J."/>
            <person name="Duran R."/>
            <person name="Elbaz-Poulichet F."/>
            <person name="Fonknechten N."/>
            <person name="Lauga B."/>
            <person name="Mornico D."/>
            <person name="Ortet P."/>
            <person name="Schaeffer C."/>
            <person name="Siguier P."/>
            <person name="Alexander Thil Smith A."/>
            <person name="Van Dorsselaer A."/>
            <person name="Weissenbach J."/>
            <person name="Medigue C."/>
            <person name="Le Paslier D."/>
        </authorList>
    </citation>
    <scope>NUCLEOTIDE SEQUENCE</scope>
</reference>
<organism evidence="1">
    <name type="scientific">mine drainage metagenome</name>
    <dbReference type="NCBI Taxonomy" id="410659"/>
    <lineage>
        <taxon>unclassified sequences</taxon>
        <taxon>metagenomes</taxon>
        <taxon>ecological metagenomes</taxon>
    </lineage>
</organism>
<dbReference type="EMBL" id="CABQ01000159">
    <property type="protein sequence ID" value="CBI07912.1"/>
    <property type="molecule type" value="Genomic_DNA"/>
</dbReference>
<comment type="caution">
    <text evidence="1">The sequence shown here is derived from an EMBL/GenBank/DDBJ whole genome shotgun (WGS) entry which is preliminary data.</text>
</comment>
<name>E6QKZ2_9ZZZZ</name>
<sequence>MFLATEISSPRIGVKAIYFKNMLQTCTILVIVPVIGPLRMWRKTGFHFSGTYLILSEESARRYPYRLSRQKYGASPIFLQGGSGTWRSIL</sequence>
<protein>
    <submittedName>
        <fullName evidence="1">Uncharacterized protein</fullName>
    </submittedName>
</protein>
<evidence type="ECO:0000313" key="1">
    <source>
        <dbReference type="EMBL" id="CBI07912.1"/>
    </source>
</evidence>